<dbReference type="EMBL" id="JAGSND010000004">
    <property type="protein sequence ID" value="MBR0597890.1"/>
    <property type="molecule type" value="Genomic_DNA"/>
</dbReference>
<dbReference type="AlphaFoldDB" id="A0A8J7W2W0"/>
<feature type="binding site" evidence="7">
    <location>
        <position position="86"/>
    </location>
    <ligand>
        <name>[2Fe-2S] cluster</name>
        <dbReference type="ChEBI" id="CHEBI:190135"/>
    </ligand>
</feature>
<dbReference type="InterPro" id="IPR002023">
    <property type="entry name" value="NuoE-like"/>
</dbReference>
<organism evidence="8 9">
    <name type="scientific">Sinanaerobacter chloroacetimidivorans</name>
    <dbReference type="NCBI Taxonomy" id="2818044"/>
    <lineage>
        <taxon>Bacteria</taxon>
        <taxon>Bacillati</taxon>
        <taxon>Bacillota</taxon>
        <taxon>Clostridia</taxon>
        <taxon>Peptostreptococcales</taxon>
        <taxon>Anaerovoracaceae</taxon>
        <taxon>Sinanaerobacter</taxon>
    </lineage>
</organism>
<comment type="similarity">
    <text evidence="1">Belongs to the complex I 24 kDa subunit family.</text>
</comment>
<evidence type="ECO:0000256" key="3">
    <source>
        <dbReference type="ARBA" id="ARBA00022723"/>
    </source>
</evidence>
<proteinExistence type="inferred from homology"/>
<keyword evidence="5 7" id="KW-0411">Iron-sulfur</keyword>
<dbReference type="PANTHER" id="PTHR43342:SF1">
    <property type="entry name" value="BIFURCATING [FEFE] HYDROGENASE GAMMA SUBUNIT"/>
    <property type="match status" value="1"/>
</dbReference>
<dbReference type="GO" id="GO:0051537">
    <property type="term" value="F:2 iron, 2 sulfur cluster binding"/>
    <property type="evidence" value="ECO:0007669"/>
    <property type="project" value="UniProtKB-KW"/>
</dbReference>
<reference evidence="8" key="1">
    <citation type="submission" date="2021-04" db="EMBL/GenBank/DDBJ databases">
        <title>Sinoanaerobacter chloroacetimidivorans sp. nov., an obligate anaerobic bacterium isolated from anaerobic sludge.</title>
        <authorList>
            <person name="Bao Y."/>
        </authorList>
    </citation>
    <scope>NUCLEOTIDE SEQUENCE</scope>
    <source>
        <strain evidence="8">BAD-6</strain>
    </source>
</reference>
<keyword evidence="3 7" id="KW-0479">Metal-binding</keyword>
<accession>A0A8J7W2W0</accession>
<evidence type="ECO:0000256" key="1">
    <source>
        <dbReference type="ARBA" id="ARBA00010643"/>
    </source>
</evidence>
<comment type="caution">
    <text evidence="8">The sequence shown here is derived from an EMBL/GenBank/DDBJ whole genome shotgun (WGS) entry which is preliminary data.</text>
</comment>
<evidence type="ECO:0000313" key="8">
    <source>
        <dbReference type="EMBL" id="MBR0597890.1"/>
    </source>
</evidence>
<keyword evidence="2 7" id="KW-0001">2Fe-2S</keyword>
<dbReference type="Pfam" id="PF01257">
    <property type="entry name" value="2Fe-2S_thioredx"/>
    <property type="match status" value="1"/>
</dbReference>
<dbReference type="PIRSF" id="PIRSF000216">
    <property type="entry name" value="NADH_DH_24kDa"/>
    <property type="match status" value="1"/>
</dbReference>
<dbReference type="InterPro" id="IPR036249">
    <property type="entry name" value="Thioredoxin-like_sf"/>
</dbReference>
<evidence type="ECO:0000256" key="6">
    <source>
        <dbReference type="ARBA" id="ARBA00034078"/>
    </source>
</evidence>
<evidence type="ECO:0000256" key="4">
    <source>
        <dbReference type="ARBA" id="ARBA00023004"/>
    </source>
</evidence>
<dbReference type="Proteomes" id="UP000675664">
    <property type="component" value="Unassembled WGS sequence"/>
</dbReference>
<keyword evidence="9" id="KW-1185">Reference proteome</keyword>
<sequence>MDLKSENMKTINDILYQHAPEQRHSLAILQEVQKEFGYISPNNLLAISTYLKVPVSEIFSIATFYKALSLEKKGRFIIKVCDGTACHIRGSVNVLEEIKRALQIKENETTPDGLFSIEVVNCVGSCAMAPVLICNDEYYGNVKTGQAEKMIQSVRKEADANA</sequence>
<evidence type="ECO:0000256" key="5">
    <source>
        <dbReference type="ARBA" id="ARBA00023014"/>
    </source>
</evidence>
<dbReference type="GO" id="GO:0046872">
    <property type="term" value="F:metal ion binding"/>
    <property type="evidence" value="ECO:0007669"/>
    <property type="project" value="UniProtKB-KW"/>
</dbReference>
<comment type="cofactor">
    <cofactor evidence="6">
        <name>[2Fe-2S] cluster</name>
        <dbReference type="ChEBI" id="CHEBI:190135"/>
    </cofactor>
</comment>
<dbReference type="SUPFAM" id="SSF52833">
    <property type="entry name" value="Thioredoxin-like"/>
    <property type="match status" value="1"/>
</dbReference>
<evidence type="ECO:0000256" key="7">
    <source>
        <dbReference type="PIRSR" id="PIRSR000216-1"/>
    </source>
</evidence>
<feature type="binding site" evidence="7">
    <location>
        <position position="81"/>
    </location>
    <ligand>
        <name>[2Fe-2S] cluster</name>
        <dbReference type="ChEBI" id="CHEBI:190135"/>
    </ligand>
</feature>
<dbReference type="PANTHER" id="PTHR43342">
    <property type="entry name" value="NADH-QUINONE OXIDOREDUCTASE, E SUBUNIT"/>
    <property type="match status" value="1"/>
</dbReference>
<evidence type="ECO:0000256" key="2">
    <source>
        <dbReference type="ARBA" id="ARBA00022714"/>
    </source>
</evidence>
<name>A0A8J7W2W0_9FIRM</name>
<dbReference type="Gene3D" id="1.10.10.1590">
    <property type="entry name" value="NADH-quinone oxidoreductase subunit E"/>
    <property type="match status" value="1"/>
</dbReference>
<dbReference type="InterPro" id="IPR028431">
    <property type="entry name" value="NADP_DH_HndA-like"/>
</dbReference>
<dbReference type="CDD" id="cd03064">
    <property type="entry name" value="TRX_Fd_NuoE"/>
    <property type="match status" value="1"/>
</dbReference>
<keyword evidence="4 7" id="KW-0408">Iron</keyword>
<dbReference type="Gene3D" id="3.40.30.10">
    <property type="entry name" value="Glutaredoxin"/>
    <property type="match status" value="1"/>
</dbReference>
<dbReference type="GO" id="GO:0016491">
    <property type="term" value="F:oxidoreductase activity"/>
    <property type="evidence" value="ECO:0007669"/>
    <property type="project" value="InterPro"/>
</dbReference>
<comment type="cofactor">
    <cofactor evidence="7">
        <name>[2Fe-2S] cluster</name>
        <dbReference type="ChEBI" id="CHEBI:190135"/>
    </cofactor>
    <text evidence="7">Binds 1 [2Fe-2S] cluster.</text>
</comment>
<evidence type="ECO:0000313" key="9">
    <source>
        <dbReference type="Proteomes" id="UP000675664"/>
    </source>
</evidence>
<feature type="binding site" evidence="7">
    <location>
        <position position="122"/>
    </location>
    <ligand>
        <name>[2Fe-2S] cluster</name>
        <dbReference type="ChEBI" id="CHEBI:190135"/>
    </ligand>
</feature>
<feature type="binding site" evidence="7">
    <location>
        <position position="126"/>
    </location>
    <ligand>
        <name>[2Fe-2S] cluster</name>
        <dbReference type="ChEBI" id="CHEBI:190135"/>
    </ligand>
</feature>
<protein>
    <submittedName>
        <fullName evidence="8">NAD(P)H-dependent oxidoreductase subunit E</fullName>
    </submittedName>
</protein>
<gene>
    <name evidence="8" type="ORF">KCX82_08405</name>
</gene>
<reference evidence="8" key="2">
    <citation type="submission" date="2021-04" db="EMBL/GenBank/DDBJ databases">
        <authorList>
            <person name="Liu J."/>
        </authorList>
    </citation>
    <scope>NUCLEOTIDE SEQUENCE</scope>
    <source>
        <strain evidence="8">BAD-6</strain>
    </source>
</reference>
<dbReference type="InterPro" id="IPR041921">
    <property type="entry name" value="NuoE_N"/>
</dbReference>
<dbReference type="InterPro" id="IPR042128">
    <property type="entry name" value="NuoE_dom"/>
</dbReference>